<gene>
    <name evidence="2" type="ORF">M430DRAFT_21943</name>
</gene>
<dbReference type="PANTHER" id="PTHR31014:SF0">
    <property type="entry name" value="MITOCHONDRIAL TRANSLATION SYSTEM COMPONENT PET127-RELATED"/>
    <property type="match status" value="1"/>
</dbReference>
<sequence length="355" mass="38593">MLYIASDSPISKSREALSALRESLLAEEQKKTPEKSTASKKKSHKKSKAKGTTKAESQKEASEASGINNENPEETGKATENGSEKSTESIKGSQTATSKGSDTTRKSTKKTKSSKLSKSSKPSKPLEAEQTTGRDGDNESKTTSLLPRYSRQSKGPQIVRRTVSKSTKEHLSGKKFDASFIDINDIAARGTLVKIIEEGNLSPSDTVKAVRSLRASLVRKTPSTVPPGHRQPKLGTSIKDGMLKQPPKSPGPIPGVRPPKRMVWYGSTQPKPVKTGPMKGKPGFEIKTVDADELSLVPIDKPQPPVPNLAHGLERVLFNPGVYHLQDPRSRVFNFNPYLANIMPASEFDFNAFCC</sequence>
<feature type="compositionally biased region" description="Basic and acidic residues" evidence="1">
    <location>
        <begin position="124"/>
        <end position="140"/>
    </location>
</feature>
<dbReference type="Proteomes" id="UP000241818">
    <property type="component" value="Unassembled WGS sequence"/>
</dbReference>
<keyword evidence="3" id="KW-1185">Reference proteome</keyword>
<dbReference type="RefSeq" id="XP_024717768.1">
    <property type="nucleotide sequence ID" value="XM_024864600.1"/>
</dbReference>
<evidence type="ECO:0000256" key="1">
    <source>
        <dbReference type="SAM" id="MobiDB-lite"/>
    </source>
</evidence>
<dbReference type="InterPro" id="IPR013943">
    <property type="entry name" value="Pet127"/>
</dbReference>
<name>A0A2T3ASX1_AMORE</name>
<feature type="compositionally biased region" description="Polar residues" evidence="1">
    <location>
        <begin position="141"/>
        <end position="155"/>
    </location>
</feature>
<evidence type="ECO:0000313" key="3">
    <source>
        <dbReference type="Proteomes" id="UP000241818"/>
    </source>
</evidence>
<dbReference type="STRING" id="857342.A0A2T3ASX1"/>
<reference evidence="2 3" key="1">
    <citation type="journal article" date="2018" name="New Phytol.">
        <title>Comparative genomics and transcriptomics depict ericoid mycorrhizal fungi as versatile saprotrophs and plant mutualists.</title>
        <authorList>
            <person name="Martino E."/>
            <person name="Morin E."/>
            <person name="Grelet G.A."/>
            <person name="Kuo A."/>
            <person name="Kohler A."/>
            <person name="Daghino S."/>
            <person name="Barry K.W."/>
            <person name="Cichocki N."/>
            <person name="Clum A."/>
            <person name="Dockter R.B."/>
            <person name="Hainaut M."/>
            <person name="Kuo R.C."/>
            <person name="LaButti K."/>
            <person name="Lindahl B.D."/>
            <person name="Lindquist E.A."/>
            <person name="Lipzen A."/>
            <person name="Khouja H.R."/>
            <person name="Magnuson J."/>
            <person name="Murat C."/>
            <person name="Ohm R.A."/>
            <person name="Singer S.W."/>
            <person name="Spatafora J.W."/>
            <person name="Wang M."/>
            <person name="Veneault-Fourrey C."/>
            <person name="Henrissat B."/>
            <person name="Grigoriev I.V."/>
            <person name="Martin F.M."/>
            <person name="Perotto S."/>
        </authorList>
    </citation>
    <scope>NUCLEOTIDE SEQUENCE [LARGE SCALE GENOMIC DNA]</scope>
    <source>
        <strain evidence="2 3">ATCC 22711</strain>
    </source>
</reference>
<dbReference type="AlphaFoldDB" id="A0A2T3ASX1"/>
<accession>A0A2T3ASX1</accession>
<protein>
    <submittedName>
        <fullName evidence="2">Uncharacterized protein</fullName>
    </submittedName>
</protein>
<proteinExistence type="predicted"/>
<dbReference type="InParanoid" id="A0A2T3ASX1"/>
<dbReference type="PANTHER" id="PTHR31014">
    <property type="entry name" value="MITOCHONDRIAL TRANSLATION SYSTEM COMPONENT PET127-RELATED"/>
    <property type="match status" value="1"/>
</dbReference>
<feature type="region of interest" description="Disordered" evidence="1">
    <location>
        <begin position="24"/>
        <end position="171"/>
    </location>
</feature>
<evidence type="ECO:0000313" key="2">
    <source>
        <dbReference type="EMBL" id="PSS10589.1"/>
    </source>
</evidence>
<feature type="compositionally biased region" description="Basic residues" evidence="1">
    <location>
        <begin position="106"/>
        <end position="115"/>
    </location>
</feature>
<feature type="compositionally biased region" description="Basic and acidic residues" evidence="1">
    <location>
        <begin position="74"/>
        <end position="88"/>
    </location>
</feature>
<dbReference type="GO" id="GO:0000964">
    <property type="term" value="P:mitochondrial RNA 5'-end processing"/>
    <property type="evidence" value="ECO:0007669"/>
    <property type="project" value="TreeGrafter"/>
</dbReference>
<feature type="compositionally biased region" description="Basic residues" evidence="1">
    <location>
        <begin position="38"/>
        <end position="51"/>
    </location>
</feature>
<dbReference type="EMBL" id="KZ679016">
    <property type="protein sequence ID" value="PSS10589.1"/>
    <property type="molecule type" value="Genomic_DNA"/>
</dbReference>
<dbReference type="GO" id="GO:0005740">
    <property type="term" value="C:mitochondrial envelope"/>
    <property type="evidence" value="ECO:0007669"/>
    <property type="project" value="TreeGrafter"/>
</dbReference>
<organism evidence="2 3">
    <name type="scientific">Amorphotheca resinae ATCC 22711</name>
    <dbReference type="NCBI Taxonomy" id="857342"/>
    <lineage>
        <taxon>Eukaryota</taxon>
        <taxon>Fungi</taxon>
        <taxon>Dikarya</taxon>
        <taxon>Ascomycota</taxon>
        <taxon>Pezizomycotina</taxon>
        <taxon>Leotiomycetes</taxon>
        <taxon>Helotiales</taxon>
        <taxon>Amorphothecaceae</taxon>
        <taxon>Amorphotheca</taxon>
    </lineage>
</organism>
<feature type="compositionally biased region" description="Pro residues" evidence="1">
    <location>
        <begin position="247"/>
        <end position="257"/>
    </location>
</feature>
<dbReference type="GeneID" id="36572681"/>
<feature type="region of interest" description="Disordered" evidence="1">
    <location>
        <begin position="220"/>
        <end position="259"/>
    </location>
</feature>
<dbReference type="OrthoDB" id="10249045at2759"/>